<dbReference type="Pfam" id="PF13715">
    <property type="entry name" value="CarbopepD_reg_2"/>
    <property type="match status" value="1"/>
</dbReference>
<dbReference type="InterPro" id="IPR037066">
    <property type="entry name" value="Plug_dom_sf"/>
</dbReference>
<dbReference type="STRING" id="362418.IW19_21400"/>
<dbReference type="Pfam" id="PF07715">
    <property type="entry name" value="Plug"/>
    <property type="match status" value="1"/>
</dbReference>
<dbReference type="RefSeq" id="WP_035689087.1">
    <property type="nucleotide sequence ID" value="NZ_JPRL01000002.1"/>
</dbReference>
<dbReference type="Gene3D" id="2.40.170.20">
    <property type="entry name" value="TonB-dependent receptor, beta-barrel domain"/>
    <property type="match status" value="1"/>
</dbReference>
<comment type="similarity">
    <text evidence="8 9">Belongs to the TonB-dependent receptor family.</text>
</comment>
<keyword evidence="12" id="KW-0675">Receptor</keyword>
<keyword evidence="13" id="KW-1185">Reference proteome</keyword>
<comment type="subcellular location">
    <subcellularLocation>
        <location evidence="1 8">Cell outer membrane</location>
        <topology evidence="1 8">Multi-pass membrane protein</topology>
    </subcellularLocation>
</comment>
<dbReference type="NCBIfam" id="TIGR04057">
    <property type="entry name" value="SusC_RagA_signa"/>
    <property type="match status" value="1"/>
</dbReference>
<sequence>MFTNQKINSFKWCLLVYFLLANIVLNAQEKKVSGKVTSSEDLLGLPGANVYIKGSSVGGSTDMDGNYSVFVSEKNAVLVFNFVGFQTVEVPIGNKTVINVSLKPDTKNLDEVIVVGYGTRKKSDITGSVSSVTAKELTAYPLLNAEQALQGRAAGVAVQTNNGGEPGAPVKIRVRGGTSINASGDALVVVDGFAGVAMPAPQDIASIEVLKDASATAIYGSRGSNGVIMVTTKKGKPGKPVIEFGNSTSVQSVNNKLHLLNADQFTAYRKSFTTHTQGPADTDWQDVIYRDGMISNTNLSFSGGSDTMRYYVSGNYYNQDGVVINSGIDKYTIVSNLEADLSSKFKVGLNTFSSKQNKEGIISQTGAGGTGAAGVIASAYRFMPDKGIYNTDGTFTSTAPIGDDIDNPYATAMENILETVSIVNRNNFFASYQITKDLNFKTTLGLTDNNSQTGRFIPSTLIAGKNIKGEASVNNTRFSSFLTENYLTFKREIISKGILTVLGGYSYQKNKNESSYAASRGFLTNTNSYRNLGAGTVFLKPDSNLSETELISAFGRLNFDYDDKYLLTFTARRDGSSSFSKNYKYGTFPSGAIGWNISKENFLKDNKTVSNLKLRASYGATGNPSIGAYSTLSRFSEIYDVSGDVIVNAVQLTSLDNPNLKWETSYQQDYGIDLGLFDNRISITADYYKTITKDLLFNRPLPGVSGIASQLQNVGELENKGWELGINTKNFTGADFTWSTSFNISSNKNKVLKLADNKDLLINSTPGHFLATDSQILRVGQPVGSFFGFIYDGVIQQGQTVLPGNFETAPGGEKFKDVNGDGKLDSNDKTIIGNPNPDFIFGFNNDFTYKNIDLNIFFQGSEGNQVLNYTLMELASGNNNATTEVLDAWTPTNTETNVPANAARTKRVTSRFVYDASYIRLKNISIGYSLNEKIVSKMGLSKVRFYISAQNIWTITDYPGSDPETSYLNDSNARSNTNLGLEYGSYPNVRTFTFGFNVKF</sequence>
<evidence type="ECO:0000313" key="13">
    <source>
        <dbReference type="Proteomes" id="UP000028715"/>
    </source>
</evidence>
<evidence type="ECO:0000256" key="5">
    <source>
        <dbReference type="ARBA" id="ARBA00023077"/>
    </source>
</evidence>
<keyword evidence="5 9" id="KW-0798">TonB box</keyword>
<dbReference type="EMBL" id="JPRL01000002">
    <property type="protein sequence ID" value="KFF03446.1"/>
    <property type="molecule type" value="Genomic_DNA"/>
</dbReference>
<proteinExistence type="inferred from homology"/>
<dbReference type="InterPro" id="IPR008969">
    <property type="entry name" value="CarboxyPept-like_regulatory"/>
</dbReference>
<evidence type="ECO:0000256" key="3">
    <source>
        <dbReference type="ARBA" id="ARBA00022452"/>
    </source>
</evidence>
<keyword evidence="2 8" id="KW-0813">Transport</keyword>
<dbReference type="InterPro" id="IPR023997">
    <property type="entry name" value="TonB-dep_OMP_SusC/RagA_CS"/>
</dbReference>
<accession>A0A085ZG82</accession>
<dbReference type="eggNOG" id="COG4771">
    <property type="taxonomic scope" value="Bacteria"/>
</dbReference>
<keyword evidence="4 8" id="KW-0812">Transmembrane</keyword>
<evidence type="ECO:0000256" key="2">
    <source>
        <dbReference type="ARBA" id="ARBA00022448"/>
    </source>
</evidence>
<dbReference type="NCBIfam" id="TIGR04056">
    <property type="entry name" value="OMP_RagA_SusC"/>
    <property type="match status" value="1"/>
</dbReference>
<protein>
    <submittedName>
        <fullName evidence="12">TonB-dependent receptor</fullName>
    </submittedName>
</protein>
<dbReference type="AlphaFoldDB" id="A0A085ZG82"/>
<evidence type="ECO:0000256" key="6">
    <source>
        <dbReference type="ARBA" id="ARBA00023136"/>
    </source>
</evidence>
<dbReference type="Gene3D" id="2.60.40.1120">
    <property type="entry name" value="Carboxypeptidase-like, regulatory domain"/>
    <property type="match status" value="1"/>
</dbReference>
<evidence type="ECO:0000256" key="8">
    <source>
        <dbReference type="PROSITE-ProRule" id="PRU01360"/>
    </source>
</evidence>
<keyword evidence="6 8" id="KW-0472">Membrane</keyword>
<evidence type="ECO:0000256" key="1">
    <source>
        <dbReference type="ARBA" id="ARBA00004571"/>
    </source>
</evidence>
<name>A0A085ZG82_9FLAO</name>
<evidence type="ECO:0000256" key="4">
    <source>
        <dbReference type="ARBA" id="ARBA00022692"/>
    </source>
</evidence>
<feature type="domain" description="TonB-dependent receptor-like beta-barrel" evidence="10">
    <location>
        <begin position="384"/>
        <end position="769"/>
    </location>
</feature>
<organism evidence="12 13">
    <name type="scientific">Flavobacterium reichenbachii</name>
    <dbReference type="NCBI Taxonomy" id="362418"/>
    <lineage>
        <taxon>Bacteria</taxon>
        <taxon>Pseudomonadati</taxon>
        <taxon>Bacteroidota</taxon>
        <taxon>Flavobacteriia</taxon>
        <taxon>Flavobacteriales</taxon>
        <taxon>Flavobacteriaceae</taxon>
        <taxon>Flavobacterium</taxon>
    </lineage>
</organism>
<evidence type="ECO:0000256" key="9">
    <source>
        <dbReference type="RuleBase" id="RU003357"/>
    </source>
</evidence>
<comment type="caution">
    <text evidence="12">The sequence shown here is derived from an EMBL/GenBank/DDBJ whole genome shotgun (WGS) entry which is preliminary data.</text>
</comment>
<dbReference type="InterPro" id="IPR000531">
    <property type="entry name" value="Beta-barrel_TonB"/>
</dbReference>
<evidence type="ECO:0000259" key="10">
    <source>
        <dbReference type="Pfam" id="PF00593"/>
    </source>
</evidence>
<evidence type="ECO:0000259" key="11">
    <source>
        <dbReference type="Pfam" id="PF07715"/>
    </source>
</evidence>
<reference evidence="12 13" key="1">
    <citation type="submission" date="2014-07" db="EMBL/GenBank/DDBJ databases">
        <title>Genome of Flavobacterium reichenbachii LMG 25512.</title>
        <authorList>
            <person name="Stropko S.J."/>
            <person name="Pipes S.E."/>
            <person name="Newman J.D."/>
        </authorList>
    </citation>
    <scope>NUCLEOTIDE SEQUENCE [LARGE SCALE GENOMIC DNA]</scope>
    <source>
        <strain evidence="12 13">LMG 25512</strain>
    </source>
</reference>
<gene>
    <name evidence="12" type="ORF">IW19_21400</name>
</gene>
<dbReference type="Gene3D" id="2.170.130.10">
    <property type="entry name" value="TonB-dependent receptor, plug domain"/>
    <property type="match status" value="1"/>
</dbReference>
<keyword evidence="7 8" id="KW-0998">Cell outer membrane</keyword>
<dbReference type="PROSITE" id="PS52016">
    <property type="entry name" value="TONB_DEPENDENT_REC_3"/>
    <property type="match status" value="1"/>
</dbReference>
<dbReference type="InterPro" id="IPR012910">
    <property type="entry name" value="Plug_dom"/>
</dbReference>
<dbReference type="InterPro" id="IPR036942">
    <property type="entry name" value="Beta-barrel_TonB_sf"/>
</dbReference>
<dbReference type="Proteomes" id="UP000028715">
    <property type="component" value="Unassembled WGS sequence"/>
</dbReference>
<keyword evidence="3 8" id="KW-1134">Transmembrane beta strand</keyword>
<evidence type="ECO:0000313" key="12">
    <source>
        <dbReference type="EMBL" id="KFF03446.1"/>
    </source>
</evidence>
<dbReference type="SUPFAM" id="SSF56935">
    <property type="entry name" value="Porins"/>
    <property type="match status" value="1"/>
</dbReference>
<feature type="domain" description="TonB-dependent receptor plug" evidence="11">
    <location>
        <begin position="122"/>
        <end position="227"/>
    </location>
</feature>
<dbReference type="GO" id="GO:0009279">
    <property type="term" value="C:cell outer membrane"/>
    <property type="evidence" value="ECO:0007669"/>
    <property type="project" value="UniProtKB-SubCell"/>
</dbReference>
<evidence type="ECO:0000256" key="7">
    <source>
        <dbReference type="ARBA" id="ARBA00023237"/>
    </source>
</evidence>
<dbReference type="OrthoDB" id="9768177at2"/>
<dbReference type="InterPro" id="IPR039426">
    <property type="entry name" value="TonB-dep_rcpt-like"/>
</dbReference>
<dbReference type="InterPro" id="IPR023996">
    <property type="entry name" value="TonB-dep_OMP_SusC/RagA"/>
</dbReference>
<dbReference type="Pfam" id="PF00593">
    <property type="entry name" value="TonB_dep_Rec_b-barrel"/>
    <property type="match status" value="1"/>
</dbReference>
<dbReference type="SUPFAM" id="SSF49464">
    <property type="entry name" value="Carboxypeptidase regulatory domain-like"/>
    <property type="match status" value="1"/>
</dbReference>